<proteinExistence type="predicted"/>
<accession>A0AA96LUG4</accession>
<name>A0AA96LUG4_9BACL</name>
<dbReference type="EMBL" id="CP130319">
    <property type="protein sequence ID" value="WNR44860.1"/>
    <property type="molecule type" value="Genomic_DNA"/>
</dbReference>
<dbReference type="RefSeq" id="WP_314800949.1">
    <property type="nucleotide sequence ID" value="NZ_CP130319.1"/>
</dbReference>
<dbReference type="Proteomes" id="UP001304650">
    <property type="component" value="Chromosome"/>
</dbReference>
<reference evidence="1" key="1">
    <citation type="submission" date="2022-02" db="EMBL/GenBank/DDBJ databases">
        <title>Paenibacillus sp. MBLB1832 Whole Genome Shotgun Sequencing.</title>
        <authorList>
            <person name="Hwang C.Y."/>
            <person name="Cho E.-S."/>
            <person name="Seo M.-J."/>
        </authorList>
    </citation>
    <scope>NUCLEOTIDE SEQUENCE</scope>
    <source>
        <strain evidence="1">MBLB1832</strain>
    </source>
</reference>
<evidence type="ECO:0000313" key="2">
    <source>
        <dbReference type="Proteomes" id="UP001304650"/>
    </source>
</evidence>
<organism evidence="1 2">
    <name type="scientific">Paenibacillus roseopurpureus</name>
    <dbReference type="NCBI Taxonomy" id="2918901"/>
    <lineage>
        <taxon>Bacteria</taxon>
        <taxon>Bacillati</taxon>
        <taxon>Bacillota</taxon>
        <taxon>Bacilli</taxon>
        <taxon>Bacillales</taxon>
        <taxon>Paenibacillaceae</taxon>
        <taxon>Paenibacillus</taxon>
    </lineage>
</organism>
<protein>
    <submittedName>
        <fullName evidence="1">Uncharacterized protein</fullName>
    </submittedName>
</protein>
<gene>
    <name evidence="1" type="ORF">MJB10_01535</name>
</gene>
<sequence>MLRAATNDKKLPLIVFNEQEFMVLVMAINTINSWNRIGIATRLLPSRK</sequence>
<evidence type="ECO:0000313" key="1">
    <source>
        <dbReference type="EMBL" id="WNR44860.1"/>
    </source>
</evidence>
<keyword evidence="2" id="KW-1185">Reference proteome</keyword>
<dbReference type="AlphaFoldDB" id="A0AA96LUG4"/>
<dbReference type="KEGG" id="proo:MJB10_01535"/>